<feature type="transmembrane region" description="Helical" evidence="5">
    <location>
        <begin position="203"/>
        <end position="221"/>
    </location>
</feature>
<comment type="subcellular location">
    <subcellularLocation>
        <location evidence="1">Membrane</location>
        <topology evidence="1">Multi-pass membrane protein</topology>
    </subcellularLocation>
</comment>
<evidence type="ECO:0000313" key="8">
    <source>
        <dbReference type="Proteomes" id="UP000281975"/>
    </source>
</evidence>
<dbReference type="Gene3D" id="1.20.1420.30">
    <property type="entry name" value="NCX, central ion-binding region"/>
    <property type="match status" value="2"/>
</dbReference>
<name>A0A420X0M5_9GAMM</name>
<protein>
    <submittedName>
        <fullName evidence="7">Cation:H+ antiporter</fullName>
    </submittedName>
</protein>
<feature type="transmembrane region" description="Helical" evidence="5">
    <location>
        <begin position="86"/>
        <end position="109"/>
    </location>
</feature>
<dbReference type="PANTHER" id="PTHR10846:SF8">
    <property type="entry name" value="INNER MEMBRANE PROTEIN YRBG"/>
    <property type="match status" value="1"/>
</dbReference>
<dbReference type="RefSeq" id="WP_121170426.1">
    <property type="nucleotide sequence ID" value="NZ_RBIN01000001.1"/>
</dbReference>
<dbReference type="InterPro" id="IPR044880">
    <property type="entry name" value="NCX_ion-bd_dom_sf"/>
</dbReference>
<reference evidence="7 8" key="1">
    <citation type="submission" date="2018-10" db="EMBL/GenBank/DDBJ databases">
        <title>Genomic Encyclopedia of Type Strains, Phase IV (KMG-IV): sequencing the most valuable type-strain genomes for metagenomic binning, comparative biology and taxonomic classification.</title>
        <authorList>
            <person name="Goeker M."/>
        </authorList>
    </citation>
    <scope>NUCLEOTIDE SEQUENCE [LARGE SCALE GENOMIC DNA]</scope>
    <source>
        <strain evidence="7 8">DSM 23229</strain>
    </source>
</reference>
<feature type="domain" description="Sodium/calcium exchanger membrane region" evidence="6">
    <location>
        <begin position="204"/>
        <end position="346"/>
    </location>
</feature>
<keyword evidence="3 5" id="KW-1133">Transmembrane helix</keyword>
<organism evidence="7 8">
    <name type="scientific">Kushneria sinocarnis</name>
    <dbReference type="NCBI Taxonomy" id="595502"/>
    <lineage>
        <taxon>Bacteria</taxon>
        <taxon>Pseudomonadati</taxon>
        <taxon>Pseudomonadota</taxon>
        <taxon>Gammaproteobacteria</taxon>
        <taxon>Oceanospirillales</taxon>
        <taxon>Halomonadaceae</taxon>
        <taxon>Kushneria</taxon>
    </lineage>
</organism>
<dbReference type="GO" id="GO:0005886">
    <property type="term" value="C:plasma membrane"/>
    <property type="evidence" value="ECO:0007669"/>
    <property type="project" value="TreeGrafter"/>
</dbReference>
<dbReference type="InterPro" id="IPR004837">
    <property type="entry name" value="NaCa_Exmemb"/>
</dbReference>
<dbReference type="OrthoDB" id="153124at2"/>
<comment type="caution">
    <text evidence="7">The sequence shown here is derived from an EMBL/GenBank/DDBJ whole genome shotgun (WGS) entry which is preliminary data.</text>
</comment>
<dbReference type="EMBL" id="RBIN01000001">
    <property type="protein sequence ID" value="RKR07401.1"/>
    <property type="molecule type" value="Genomic_DNA"/>
</dbReference>
<dbReference type="Pfam" id="PF01699">
    <property type="entry name" value="Na_Ca_ex"/>
    <property type="match status" value="2"/>
</dbReference>
<feature type="transmembrane region" description="Helical" evidence="5">
    <location>
        <begin position="303"/>
        <end position="322"/>
    </location>
</feature>
<evidence type="ECO:0000256" key="2">
    <source>
        <dbReference type="ARBA" id="ARBA00022692"/>
    </source>
</evidence>
<feature type="transmembrane region" description="Helical" evidence="5">
    <location>
        <begin position="148"/>
        <end position="167"/>
    </location>
</feature>
<evidence type="ECO:0000313" key="7">
    <source>
        <dbReference type="EMBL" id="RKR07401.1"/>
    </source>
</evidence>
<sequence>MSDPLLESALPFDFTALPLPVVLGLFVLCALIIGTIGTWLTGVVDQLADRTGLGEAIAGSVMLGAVTSLAGIMVSVAAAARDQPALAMSNALGGIAVQTAFLALADITYRRANLEHAAPSIGNLMQSALLICLLALLLIGAWTPPFTVFGIHPVTPLLLGGYVYGLIKVRGAQNDPMWRPKKTRETFEDVPAEDDGKRSLTSLWLRFLLLAAVLGITGLVLERVASALTLQTGLSATAVGALLTAVATSLPELVTSIAAVRRGALTLAISGIIGGNAFDTLFAATSDIAYRKGSIYHAMPDSILLWTAITLLMTGILLMGLIRRERHNWGGIGFESGIVLALYGLGAALTLGSG</sequence>
<feature type="transmembrane region" description="Helical" evidence="5">
    <location>
        <begin position="20"/>
        <end position="44"/>
    </location>
</feature>
<keyword evidence="4 5" id="KW-0472">Membrane</keyword>
<evidence type="ECO:0000256" key="5">
    <source>
        <dbReference type="SAM" id="Phobius"/>
    </source>
</evidence>
<dbReference type="Proteomes" id="UP000281975">
    <property type="component" value="Unassembled WGS sequence"/>
</dbReference>
<dbReference type="GO" id="GO:0008273">
    <property type="term" value="F:calcium, potassium:sodium antiporter activity"/>
    <property type="evidence" value="ECO:0007669"/>
    <property type="project" value="TreeGrafter"/>
</dbReference>
<evidence type="ECO:0000256" key="1">
    <source>
        <dbReference type="ARBA" id="ARBA00004141"/>
    </source>
</evidence>
<dbReference type="InterPro" id="IPR004481">
    <property type="entry name" value="K/Na/Ca-exchanger"/>
</dbReference>
<evidence type="ECO:0000256" key="4">
    <source>
        <dbReference type="ARBA" id="ARBA00023136"/>
    </source>
</evidence>
<evidence type="ECO:0000259" key="6">
    <source>
        <dbReference type="Pfam" id="PF01699"/>
    </source>
</evidence>
<proteinExistence type="predicted"/>
<feature type="transmembrane region" description="Helical" evidence="5">
    <location>
        <begin position="329"/>
        <end position="351"/>
    </location>
</feature>
<evidence type="ECO:0000256" key="3">
    <source>
        <dbReference type="ARBA" id="ARBA00022989"/>
    </source>
</evidence>
<feature type="domain" description="Sodium/calcium exchanger membrane region" evidence="6">
    <location>
        <begin position="23"/>
        <end position="139"/>
    </location>
</feature>
<gene>
    <name evidence="7" type="ORF">C7446_0213</name>
</gene>
<feature type="transmembrane region" description="Helical" evidence="5">
    <location>
        <begin position="121"/>
        <end position="142"/>
    </location>
</feature>
<feature type="transmembrane region" description="Helical" evidence="5">
    <location>
        <begin position="233"/>
        <end position="251"/>
    </location>
</feature>
<dbReference type="GO" id="GO:0006874">
    <property type="term" value="P:intracellular calcium ion homeostasis"/>
    <property type="evidence" value="ECO:0007669"/>
    <property type="project" value="TreeGrafter"/>
</dbReference>
<feature type="transmembrane region" description="Helical" evidence="5">
    <location>
        <begin position="56"/>
        <end position="80"/>
    </location>
</feature>
<dbReference type="GO" id="GO:0005262">
    <property type="term" value="F:calcium channel activity"/>
    <property type="evidence" value="ECO:0007669"/>
    <property type="project" value="TreeGrafter"/>
</dbReference>
<keyword evidence="2 5" id="KW-0812">Transmembrane</keyword>
<accession>A0A420X0M5</accession>
<feature type="transmembrane region" description="Helical" evidence="5">
    <location>
        <begin position="263"/>
        <end position="283"/>
    </location>
</feature>
<dbReference type="AlphaFoldDB" id="A0A420X0M5"/>
<keyword evidence="8" id="KW-1185">Reference proteome</keyword>
<dbReference type="PANTHER" id="PTHR10846">
    <property type="entry name" value="SODIUM/POTASSIUM/CALCIUM EXCHANGER"/>
    <property type="match status" value="1"/>
</dbReference>